<organism evidence="4 5">
    <name type="scientific">Exophiala dermatitidis</name>
    <name type="common">Black yeast-like fungus</name>
    <name type="synonym">Wangiella dermatitidis</name>
    <dbReference type="NCBI Taxonomy" id="5970"/>
    <lineage>
        <taxon>Eukaryota</taxon>
        <taxon>Fungi</taxon>
        <taxon>Dikarya</taxon>
        <taxon>Ascomycota</taxon>
        <taxon>Pezizomycotina</taxon>
        <taxon>Eurotiomycetes</taxon>
        <taxon>Chaetothyriomycetidae</taxon>
        <taxon>Chaetothyriales</taxon>
        <taxon>Herpotrichiellaceae</taxon>
        <taxon>Exophiala</taxon>
    </lineage>
</organism>
<accession>A0AAN6F327</accession>
<dbReference type="Pfam" id="PF11913">
    <property type="entry name" value="DUF3431"/>
    <property type="match status" value="1"/>
</dbReference>
<feature type="coiled-coil region" evidence="1">
    <location>
        <begin position="353"/>
        <end position="415"/>
    </location>
</feature>
<evidence type="ECO:0000256" key="1">
    <source>
        <dbReference type="SAM" id="Coils"/>
    </source>
</evidence>
<dbReference type="InterPro" id="IPR021838">
    <property type="entry name" value="DUF3431"/>
</dbReference>
<feature type="region of interest" description="Disordered" evidence="2">
    <location>
        <begin position="420"/>
        <end position="440"/>
    </location>
</feature>
<dbReference type="PANTHER" id="PTHR37490:SF3">
    <property type="entry name" value="DUF3431 DOMAIN CONTAINING PROTEIN"/>
    <property type="match status" value="1"/>
</dbReference>
<dbReference type="AlphaFoldDB" id="A0AAN6F327"/>
<reference evidence="4" key="1">
    <citation type="submission" date="2023-01" db="EMBL/GenBank/DDBJ databases">
        <title>Exophiala dermititidis isolated from Cystic Fibrosis Patient.</title>
        <authorList>
            <person name="Kurbessoian T."/>
            <person name="Crocker A."/>
            <person name="Murante D."/>
            <person name="Hogan D.A."/>
            <person name="Stajich J.E."/>
        </authorList>
    </citation>
    <scope>NUCLEOTIDE SEQUENCE</scope>
    <source>
        <strain evidence="4">Ex8</strain>
    </source>
</reference>
<proteinExistence type="predicted"/>
<keyword evidence="1" id="KW-0175">Coiled coil</keyword>
<evidence type="ECO:0000313" key="5">
    <source>
        <dbReference type="Proteomes" id="UP001161757"/>
    </source>
</evidence>
<dbReference type="EMBL" id="JAJGCB010000002">
    <property type="protein sequence ID" value="KAJ8994587.1"/>
    <property type="molecule type" value="Genomic_DNA"/>
</dbReference>
<evidence type="ECO:0000256" key="3">
    <source>
        <dbReference type="SAM" id="SignalP"/>
    </source>
</evidence>
<name>A0AAN6F327_EXODE</name>
<dbReference type="PANTHER" id="PTHR37490">
    <property type="entry name" value="EXPRESSED PROTEIN"/>
    <property type="match status" value="1"/>
</dbReference>
<dbReference type="Proteomes" id="UP001161757">
    <property type="component" value="Unassembled WGS sequence"/>
</dbReference>
<evidence type="ECO:0000313" key="4">
    <source>
        <dbReference type="EMBL" id="KAJ8994587.1"/>
    </source>
</evidence>
<protein>
    <submittedName>
        <fullName evidence="4">Uncharacterized protein</fullName>
    </submittedName>
</protein>
<keyword evidence="3" id="KW-0732">Signal</keyword>
<gene>
    <name evidence="4" type="ORF">HRR80_001299</name>
</gene>
<evidence type="ECO:0000256" key="2">
    <source>
        <dbReference type="SAM" id="MobiDB-lite"/>
    </source>
</evidence>
<comment type="caution">
    <text evidence="4">The sequence shown here is derived from an EMBL/GenBank/DDBJ whole genome shotgun (WGS) entry which is preliminary data.</text>
</comment>
<feature type="compositionally biased region" description="Basic and acidic residues" evidence="2">
    <location>
        <begin position="425"/>
        <end position="440"/>
    </location>
</feature>
<sequence>MMHARRVAVFLALAALFSLLVYYRSASSAVTINTLRGSVPQVIGLGDYFHDDAEEDDGTSTGPWMEETTTPQPQPQHPHTPKPTTDTNTRLDEVDSDAVSVSPNTPRNYTRNLVMARIKKENVDWLDEVDLGPEISKVVYVADDPNAPLHVPKNKGHEVMIYLTYILEHYDNLPDVSIFMHAHRYAWHNDDLLNFDAAEMIKRLSNERVIRKGYMNLRCHWMPGCPEWIHPGQIEEDTEKLEQSLMADAWAELFPLKPIPQVLAQPCCSQFALSRDRIRELPRERYAHFRDWLLRSQIRDSMSGRIFEYLWQEIFTGESTFCPSQRTCYCDGFGVCFESDDAFDKWFEIRFNMKEAEKELREWEQMAEEIEGYRKHGKLQGIEAGDLKVPEIGRKEELQTLIADLEADLEKRRLEALQRGTNPKIRAESDGRAWKEGDGY</sequence>
<feature type="region of interest" description="Disordered" evidence="2">
    <location>
        <begin position="49"/>
        <end position="90"/>
    </location>
</feature>
<feature type="signal peptide" evidence="3">
    <location>
        <begin position="1"/>
        <end position="28"/>
    </location>
</feature>
<feature type="chain" id="PRO_5043008456" evidence="3">
    <location>
        <begin position="29"/>
        <end position="440"/>
    </location>
</feature>